<reference evidence="2" key="1">
    <citation type="journal article" date="2014" name="Int. J. Syst. Evol. Microbiol.">
        <title>Complete genome sequence of Corynebacterium casei LMG S-19264T (=DSM 44701T), isolated from a smear-ripened cheese.</title>
        <authorList>
            <consortium name="US DOE Joint Genome Institute (JGI-PGF)"/>
            <person name="Walter F."/>
            <person name="Albersmeier A."/>
            <person name="Kalinowski J."/>
            <person name="Ruckert C."/>
        </authorList>
    </citation>
    <scope>NUCLEOTIDE SEQUENCE</scope>
    <source>
        <strain evidence="2">CGMCC 1.15454</strain>
    </source>
</reference>
<gene>
    <name evidence="2" type="ORF">GCM10011409_14690</name>
</gene>
<evidence type="ECO:0000313" key="2">
    <source>
        <dbReference type="EMBL" id="GGB38265.1"/>
    </source>
</evidence>
<dbReference type="EMBL" id="BMJD01000008">
    <property type="protein sequence ID" value="GGB38265.1"/>
    <property type="molecule type" value="Genomic_DNA"/>
</dbReference>
<name>A0A9W5X4Z5_9BACI</name>
<feature type="transmembrane region" description="Helical" evidence="1">
    <location>
        <begin position="138"/>
        <end position="158"/>
    </location>
</feature>
<evidence type="ECO:0000256" key="1">
    <source>
        <dbReference type="SAM" id="Phobius"/>
    </source>
</evidence>
<comment type="caution">
    <text evidence="2">The sequence shown here is derived from an EMBL/GenBank/DDBJ whole genome shotgun (WGS) entry which is preliminary data.</text>
</comment>
<keyword evidence="3" id="KW-1185">Reference proteome</keyword>
<organism evidence="2 3">
    <name type="scientific">Lentibacillus populi</name>
    <dbReference type="NCBI Taxonomy" id="1827502"/>
    <lineage>
        <taxon>Bacteria</taxon>
        <taxon>Bacillati</taxon>
        <taxon>Bacillota</taxon>
        <taxon>Bacilli</taxon>
        <taxon>Bacillales</taxon>
        <taxon>Bacillaceae</taxon>
        <taxon>Lentibacillus</taxon>
    </lineage>
</organism>
<proteinExistence type="predicted"/>
<keyword evidence="1" id="KW-0812">Transmembrane</keyword>
<keyword evidence="1" id="KW-0472">Membrane</keyword>
<feature type="transmembrane region" description="Helical" evidence="1">
    <location>
        <begin position="48"/>
        <end position="67"/>
    </location>
</feature>
<keyword evidence="1" id="KW-1133">Transmembrane helix</keyword>
<feature type="transmembrane region" description="Helical" evidence="1">
    <location>
        <begin position="210"/>
        <end position="229"/>
    </location>
</feature>
<evidence type="ECO:0000313" key="3">
    <source>
        <dbReference type="Proteomes" id="UP000621492"/>
    </source>
</evidence>
<feature type="transmembrane region" description="Helical" evidence="1">
    <location>
        <begin position="170"/>
        <end position="190"/>
    </location>
</feature>
<reference evidence="2" key="2">
    <citation type="submission" date="2020-09" db="EMBL/GenBank/DDBJ databases">
        <authorList>
            <person name="Sun Q."/>
            <person name="Zhou Y."/>
        </authorList>
    </citation>
    <scope>NUCLEOTIDE SEQUENCE</scope>
    <source>
        <strain evidence="2">CGMCC 1.15454</strain>
    </source>
</reference>
<protein>
    <submittedName>
        <fullName evidence="2">Uncharacterized protein</fullName>
    </submittedName>
</protein>
<dbReference type="RefSeq" id="WP_088051488.1">
    <property type="nucleotide sequence ID" value="NZ_BMJD01000008.1"/>
</dbReference>
<feature type="transmembrane region" description="Helical" evidence="1">
    <location>
        <begin position="20"/>
        <end position="42"/>
    </location>
</feature>
<feature type="transmembrane region" description="Helical" evidence="1">
    <location>
        <begin position="105"/>
        <end position="126"/>
    </location>
</feature>
<sequence length="242" mass="27849">MQDWKQALRLAMFELHASKYVIFFLAVILCLALSSIVTGFSSYLEKNYAGIEFTFFIIFSAIILIWVKPKDFQLNQVNEDVMASPSLIMLHQLAVKKDVMIKSRFIVHFCYSFPFQLLFLIFFYALSQELQHVLPVGSYLAFSIIWLSFSFYAGYFFMATDAGTRNVNKITAALFTFIFAIGVMFLSATIQTISGHGIVNWTIIFAQEWPLLSSIISVILAVLGFSYWLHYMRKTMDLVDYL</sequence>
<accession>A0A9W5X4Z5</accession>
<dbReference type="AlphaFoldDB" id="A0A9W5X4Z5"/>
<dbReference type="Proteomes" id="UP000621492">
    <property type="component" value="Unassembled WGS sequence"/>
</dbReference>